<dbReference type="GO" id="GO:0006952">
    <property type="term" value="P:defense response"/>
    <property type="evidence" value="ECO:0007669"/>
    <property type="project" value="UniProtKB-KW"/>
</dbReference>
<evidence type="ECO:0000256" key="2">
    <source>
        <dbReference type="ARBA" id="ARBA00022614"/>
    </source>
</evidence>
<organism evidence="8 9">
    <name type="scientific">Miscanthus lutarioriparius</name>
    <dbReference type="NCBI Taxonomy" id="422564"/>
    <lineage>
        <taxon>Eukaryota</taxon>
        <taxon>Viridiplantae</taxon>
        <taxon>Streptophyta</taxon>
        <taxon>Embryophyta</taxon>
        <taxon>Tracheophyta</taxon>
        <taxon>Spermatophyta</taxon>
        <taxon>Magnoliopsida</taxon>
        <taxon>Liliopsida</taxon>
        <taxon>Poales</taxon>
        <taxon>Poaceae</taxon>
        <taxon>PACMAD clade</taxon>
        <taxon>Panicoideae</taxon>
        <taxon>Andropogonodae</taxon>
        <taxon>Andropogoneae</taxon>
        <taxon>Saccharinae</taxon>
        <taxon>Miscanthus</taxon>
    </lineage>
</organism>
<feature type="compositionally biased region" description="Basic residues" evidence="6">
    <location>
        <begin position="414"/>
        <end position="427"/>
    </location>
</feature>
<keyword evidence="4" id="KW-0547">Nucleotide-binding</keyword>
<proteinExistence type="inferred from homology"/>
<feature type="compositionally biased region" description="Basic and acidic residues" evidence="6">
    <location>
        <begin position="358"/>
        <end position="373"/>
    </location>
</feature>
<name>A0A811PT91_9POAL</name>
<keyword evidence="3" id="KW-0677">Repeat</keyword>
<evidence type="ECO:0000256" key="1">
    <source>
        <dbReference type="ARBA" id="ARBA00008894"/>
    </source>
</evidence>
<sequence>MTELAAGAVSSLLAVVRNEALLLGGVKDDVQFIKEEMESMKSFLAHLARSTPPGGEHDEQVRTWMTQVRLLAQDCHNCIDLYLYSGNPDIHRAKGRLRRYLWWVYWFLRKLLAQHRAAAQLRQLKDRARDVGERRLRYGVEVPTKSAAGQSPPATRLMAAVAGGYAARDDEEDGDDDRSTLATTDHSSQRALFSLTQDDYVKAKIREWINNMVLAACDADGSETLSFVIGAPPDRYQDVITLVRETSVFRPGFEYQSGYHLAVLIDIPALHLEFLPLRPKEVLFYILRQIKLELKQGTDQGEGEADSDFRQQYSQKCRIYLEKKAVFCKSKSSIEKMKIYEKLDKIKSGLQNQPPKGQQEDMDQKGPKLDKIKSGLQNQPPKGQQEDMDQKDRDLHALLKQLLWSSLPASQQEKKKKKKKKGRFISI</sequence>
<evidence type="ECO:0000259" key="7">
    <source>
        <dbReference type="Pfam" id="PF18052"/>
    </source>
</evidence>
<dbReference type="InterPro" id="IPR038005">
    <property type="entry name" value="RX-like_CC"/>
</dbReference>
<dbReference type="AlphaFoldDB" id="A0A811PT91"/>
<evidence type="ECO:0000313" key="8">
    <source>
        <dbReference type="EMBL" id="CAD6246433.1"/>
    </source>
</evidence>
<reference evidence="8" key="1">
    <citation type="submission" date="2020-10" db="EMBL/GenBank/DDBJ databases">
        <authorList>
            <person name="Han B."/>
            <person name="Lu T."/>
            <person name="Zhao Q."/>
            <person name="Huang X."/>
            <person name="Zhao Y."/>
        </authorList>
    </citation>
    <scope>NUCLEOTIDE SEQUENCE</scope>
</reference>
<accession>A0A811PT91</accession>
<dbReference type="Proteomes" id="UP000604825">
    <property type="component" value="Unassembled WGS sequence"/>
</dbReference>
<protein>
    <recommendedName>
        <fullName evidence="7">Disease resistance N-terminal domain-containing protein</fullName>
    </recommendedName>
</protein>
<dbReference type="Gene3D" id="1.20.5.4130">
    <property type="match status" value="1"/>
</dbReference>
<feature type="region of interest" description="Disordered" evidence="6">
    <location>
        <begin position="347"/>
        <end position="394"/>
    </location>
</feature>
<dbReference type="InterPro" id="IPR041118">
    <property type="entry name" value="Rx_N"/>
</dbReference>
<comment type="caution">
    <text evidence="8">The sequence shown here is derived from an EMBL/GenBank/DDBJ whole genome shotgun (WGS) entry which is preliminary data.</text>
</comment>
<gene>
    <name evidence="8" type="ORF">NCGR_LOCUS30693</name>
</gene>
<evidence type="ECO:0000256" key="4">
    <source>
        <dbReference type="ARBA" id="ARBA00022741"/>
    </source>
</evidence>
<feature type="region of interest" description="Disordered" evidence="6">
    <location>
        <begin position="406"/>
        <end position="427"/>
    </location>
</feature>
<dbReference type="PANTHER" id="PTHR19338:SF40">
    <property type="entry name" value="OS06G0314450 PROTEIN"/>
    <property type="match status" value="1"/>
</dbReference>
<keyword evidence="2" id="KW-0433">Leucine-rich repeat</keyword>
<evidence type="ECO:0000313" key="9">
    <source>
        <dbReference type="Proteomes" id="UP000604825"/>
    </source>
</evidence>
<evidence type="ECO:0000256" key="5">
    <source>
        <dbReference type="ARBA" id="ARBA00022821"/>
    </source>
</evidence>
<evidence type="ECO:0000256" key="6">
    <source>
        <dbReference type="SAM" id="MobiDB-lite"/>
    </source>
</evidence>
<evidence type="ECO:0000256" key="3">
    <source>
        <dbReference type="ARBA" id="ARBA00022737"/>
    </source>
</evidence>
<comment type="similarity">
    <text evidence="1">Belongs to the disease resistance NB-LRR family.</text>
</comment>
<dbReference type="EMBL" id="CAJGYO010000007">
    <property type="protein sequence ID" value="CAD6246433.1"/>
    <property type="molecule type" value="Genomic_DNA"/>
</dbReference>
<dbReference type="OrthoDB" id="3027644at2759"/>
<feature type="domain" description="Disease resistance N-terminal" evidence="7">
    <location>
        <begin position="9"/>
        <end position="87"/>
    </location>
</feature>
<feature type="compositionally biased region" description="Basic and acidic residues" evidence="6">
    <location>
        <begin position="384"/>
        <end position="394"/>
    </location>
</feature>
<keyword evidence="5" id="KW-0611">Plant defense</keyword>
<dbReference type="GO" id="GO:0000166">
    <property type="term" value="F:nucleotide binding"/>
    <property type="evidence" value="ECO:0007669"/>
    <property type="project" value="UniProtKB-KW"/>
</dbReference>
<keyword evidence="9" id="KW-1185">Reference proteome</keyword>
<dbReference type="Pfam" id="PF18052">
    <property type="entry name" value="Rx_N"/>
    <property type="match status" value="1"/>
</dbReference>
<dbReference type="CDD" id="cd14798">
    <property type="entry name" value="RX-CC_like"/>
    <property type="match status" value="1"/>
</dbReference>
<dbReference type="PANTHER" id="PTHR19338">
    <property type="entry name" value="TRANSLOCASE OF INNER MITOCHONDRIAL MEMBRANE 13 HOMOLOG"/>
    <property type="match status" value="1"/>
</dbReference>